<dbReference type="RefSeq" id="WP_257893894.1">
    <property type="nucleotide sequence ID" value="NZ_JAIMBW010000001.1"/>
</dbReference>
<name>A0A975TTH8_9RHOB</name>
<feature type="transmembrane region" description="Helical" evidence="2">
    <location>
        <begin position="411"/>
        <end position="427"/>
    </location>
</feature>
<dbReference type="InterPro" id="IPR050261">
    <property type="entry name" value="FrsA_esterase"/>
</dbReference>
<dbReference type="SUPFAM" id="SSF53474">
    <property type="entry name" value="alpha/beta-Hydrolases"/>
    <property type="match status" value="1"/>
</dbReference>
<dbReference type="InterPro" id="IPR029058">
    <property type="entry name" value="AB_hydrolase_fold"/>
</dbReference>
<evidence type="ECO:0000256" key="2">
    <source>
        <dbReference type="SAM" id="Phobius"/>
    </source>
</evidence>
<keyword evidence="2" id="KW-0812">Transmembrane</keyword>
<keyword evidence="2" id="KW-0472">Membrane</keyword>
<dbReference type="Pfam" id="PF12146">
    <property type="entry name" value="Hydrolase_4"/>
    <property type="match status" value="1"/>
</dbReference>
<keyword evidence="2" id="KW-1133">Transmembrane helix</keyword>
<feature type="transmembrane region" description="Helical" evidence="2">
    <location>
        <begin position="464"/>
        <end position="486"/>
    </location>
</feature>
<protein>
    <submittedName>
        <fullName evidence="5">Alpha/beta hydrolase</fullName>
    </submittedName>
</protein>
<keyword evidence="1 5" id="KW-0378">Hydrolase</keyword>
<organism evidence="5">
    <name type="scientific">Gymnodinialimonas phycosphaerae</name>
    <dbReference type="NCBI Taxonomy" id="2841589"/>
    <lineage>
        <taxon>Bacteria</taxon>
        <taxon>Pseudomonadati</taxon>
        <taxon>Pseudomonadota</taxon>
        <taxon>Alphaproteobacteria</taxon>
        <taxon>Rhodobacterales</taxon>
        <taxon>Paracoccaceae</taxon>
        <taxon>Gymnodinialimonas</taxon>
    </lineage>
</organism>
<feature type="transmembrane region" description="Helical" evidence="2">
    <location>
        <begin position="433"/>
        <end position="452"/>
    </location>
</feature>
<reference evidence="5 6" key="1">
    <citation type="submission" date="2021-07" db="EMBL/GenBank/DDBJ databases">
        <title>Karlodiniumbacter phycospheric gen. nov., sp. nov., a phycosphere bacterium isolated from karlodinium veneficum.</title>
        <authorList>
            <person name="Peng Y."/>
            <person name="Jiang L."/>
            <person name="Lee J."/>
        </authorList>
    </citation>
    <scope>NUCLEOTIDE SEQUENCE</scope>
    <source>
        <strain evidence="5 6">N5</strain>
    </source>
</reference>
<gene>
    <name evidence="4" type="ORF">KUL25_16250</name>
    <name evidence="5" type="ORF">KUL25_16255</name>
</gene>
<feature type="transmembrane region" description="Helical" evidence="2">
    <location>
        <begin position="347"/>
        <end position="365"/>
    </location>
</feature>
<feature type="domain" description="Serine aminopeptidase S33" evidence="3">
    <location>
        <begin position="52"/>
        <end position="159"/>
    </location>
</feature>
<feature type="transmembrane region" description="Helical" evidence="2">
    <location>
        <begin position="319"/>
        <end position="340"/>
    </location>
</feature>
<feature type="transmembrane region" description="Helical" evidence="2">
    <location>
        <begin position="377"/>
        <end position="399"/>
    </location>
</feature>
<dbReference type="PANTHER" id="PTHR22946">
    <property type="entry name" value="DIENELACTONE HYDROLASE DOMAIN-CONTAINING PROTEIN-RELATED"/>
    <property type="match status" value="1"/>
</dbReference>
<dbReference type="Proteomes" id="UP000693972">
    <property type="component" value="Unassembled WGS sequence"/>
</dbReference>
<evidence type="ECO:0000256" key="1">
    <source>
        <dbReference type="ARBA" id="ARBA00022801"/>
    </source>
</evidence>
<evidence type="ECO:0000313" key="6">
    <source>
        <dbReference type="Proteomes" id="UP000693972"/>
    </source>
</evidence>
<feature type="transmembrane region" description="Helical" evidence="2">
    <location>
        <begin position="253"/>
        <end position="276"/>
    </location>
</feature>
<evidence type="ECO:0000313" key="5">
    <source>
        <dbReference type="EMBL" id="QXL86981.1"/>
    </source>
</evidence>
<dbReference type="PANTHER" id="PTHR22946:SF9">
    <property type="entry name" value="POLYKETIDE TRANSFERASE AF380"/>
    <property type="match status" value="1"/>
</dbReference>
<accession>A0A975TTH8</accession>
<dbReference type="InterPro" id="IPR022742">
    <property type="entry name" value="Hydrolase_4"/>
</dbReference>
<dbReference type="AlphaFoldDB" id="A0A975TTH8"/>
<proteinExistence type="predicted"/>
<keyword evidence="6" id="KW-1185">Reference proteome</keyword>
<dbReference type="EMBL" id="JAIMBW010000001">
    <property type="protein sequence ID" value="MBY4894309.1"/>
    <property type="molecule type" value="Genomic_DNA"/>
</dbReference>
<feature type="transmembrane region" description="Helical" evidence="2">
    <location>
        <begin position="288"/>
        <end position="307"/>
    </location>
</feature>
<sequence length="489" mass="51144">MGKWIFAVVAVLALGVGIALQERARAGVEVRYDRVGTTPVTVTQQAGAEGPVVVIVHGFAGSRQMMSAWSLTFARAGYVAVAMDLEGHGRNPVPMSGDVTSLEGTTRILLEEIARVVDWAVALPGVDGRVALVGHSMSSDLVVRAGIADPRVEAIVGLSVFSGAVTADVPTNLLILNGAWEGALRAEAQRVMAEVDAVEGETVGTPVEGFARRAVAVPFAEHVSILFAVGGLREAVDWLGATFGRGSGEVPRLGWALMLLLAGAVMLARPLAGLLPQGDAPEALPQRVFWVLALLPALVVPLVAVRIEAGALPVLVADYLAVHLGLYGLLVLGGALVAGWRPQARGWMWGLALAAFGIGVFGMLLDRYAASFVPHAGRLLIIAAIVPGAVLAMWADAALTQATRATLWQRAIVRGGFMGSLGIAVALDFERLFFLLLIFPVILLFYGTFGMMGRWVGRRTGSSLAVGIGLGVLLGWALGVSFPMYVAGG</sequence>
<evidence type="ECO:0000259" key="3">
    <source>
        <dbReference type="Pfam" id="PF12146"/>
    </source>
</evidence>
<dbReference type="Gene3D" id="3.40.50.1820">
    <property type="entry name" value="alpha/beta hydrolase"/>
    <property type="match status" value="1"/>
</dbReference>
<dbReference type="GO" id="GO:0052689">
    <property type="term" value="F:carboxylic ester hydrolase activity"/>
    <property type="evidence" value="ECO:0007669"/>
    <property type="project" value="UniProtKB-ARBA"/>
</dbReference>
<dbReference type="EMBL" id="CP078073">
    <property type="protein sequence ID" value="QXL86981.1"/>
    <property type="molecule type" value="Genomic_DNA"/>
</dbReference>
<evidence type="ECO:0000313" key="4">
    <source>
        <dbReference type="EMBL" id="MBY4894309.1"/>
    </source>
</evidence>